<dbReference type="STRING" id="6205.A0A0R3WXE5"/>
<evidence type="ECO:0000256" key="1">
    <source>
        <dbReference type="SAM" id="MobiDB-lite"/>
    </source>
</evidence>
<protein>
    <submittedName>
        <fullName evidence="2">Sialidase domain-containing protein</fullName>
    </submittedName>
</protein>
<sequence>LGRLSVWFAPPKAGPPPGEGVTSTEARREGEGGWEVMYGLAHKPSRLECRSLGQPSPQWTWTGPAIRKSVDPVSAGEVVEADGLALLYMLSGFKQTPADQINAW</sequence>
<reference evidence="2" key="1">
    <citation type="submission" date="2017-02" db="UniProtKB">
        <authorList>
            <consortium name="WormBaseParasite"/>
        </authorList>
    </citation>
    <scope>IDENTIFICATION</scope>
</reference>
<evidence type="ECO:0000313" key="2">
    <source>
        <dbReference type="WBParaSite" id="TTAC_0000543501-mRNA-1"/>
    </source>
</evidence>
<organism evidence="2">
    <name type="scientific">Hydatigena taeniaeformis</name>
    <name type="common">Feline tapeworm</name>
    <name type="synonym">Taenia taeniaeformis</name>
    <dbReference type="NCBI Taxonomy" id="6205"/>
    <lineage>
        <taxon>Eukaryota</taxon>
        <taxon>Metazoa</taxon>
        <taxon>Spiralia</taxon>
        <taxon>Lophotrochozoa</taxon>
        <taxon>Platyhelminthes</taxon>
        <taxon>Cestoda</taxon>
        <taxon>Eucestoda</taxon>
        <taxon>Cyclophyllidea</taxon>
        <taxon>Taeniidae</taxon>
        <taxon>Hydatigera</taxon>
    </lineage>
</organism>
<feature type="region of interest" description="Disordered" evidence="1">
    <location>
        <begin position="1"/>
        <end position="29"/>
    </location>
</feature>
<dbReference type="AlphaFoldDB" id="A0A0R3WXE5"/>
<dbReference type="WBParaSite" id="TTAC_0000543501-mRNA-1">
    <property type="protein sequence ID" value="TTAC_0000543501-mRNA-1"/>
    <property type="gene ID" value="TTAC_0000543501"/>
</dbReference>
<name>A0A0R3WXE5_HYDTA</name>
<proteinExistence type="predicted"/>
<accession>A0A0R3WXE5</accession>